<accession>A0ABR1UP05</accession>
<dbReference type="PANTHER" id="PTHR31252">
    <property type="entry name" value="DUF4419 DOMAIN-CONTAINING PROTEIN"/>
    <property type="match status" value="1"/>
</dbReference>
<reference evidence="1 2" key="1">
    <citation type="submission" date="2023-01" db="EMBL/GenBank/DDBJ databases">
        <title>Analysis of 21 Apiospora genomes using comparative genomics revels a genus with tremendous synthesis potential of carbohydrate active enzymes and secondary metabolites.</title>
        <authorList>
            <person name="Sorensen T."/>
        </authorList>
    </citation>
    <scope>NUCLEOTIDE SEQUENCE [LARGE SCALE GENOMIC DNA]</scope>
    <source>
        <strain evidence="1 2">CBS 83171</strain>
    </source>
</reference>
<name>A0ABR1UP05_9PEZI</name>
<dbReference type="PANTHER" id="PTHR31252:SF11">
    <property type="entry name" value="DUF4419 DOMAIN-CONTAINING PROTEIN"/>
    <property type="match status" value="1"/>
</dbReference>
<evidence type="ECO:0000313" key="2">
    <source>
        <dbReference type="Proteomes" id="UP001446871"/>
    </source>
</evidence>
<dbReference type="Pfam" id="PF14388">
    <property type="entry name" value="DUF4419"/>
    <property type="match status" value="2"/>
</dbReference>
<proteinExistence type="predicted"/>
<dbReference type="EMBL" id="JAQQWM010000006">
    <property type="protein sequence ID" value="KAK8060658.1"/>
    <property type="molecule type" value="Genomic_DNA"/>
</dbReference>
<evidence type="ECO:0000313" key="1">
    <source>
        <dbReference type="EMBL" id="KAK8060658.1"/>
    </source>
</evidence>
<dbReference type="InterPro" id="IPR025533">
    <property type="entry name" value="DUF4419"/>
</dbReference>
<dbReference type="Proteomes" id="UP001446871">
    <property type="component" value="Unassembled WGS sequence"/>
</dbReference>
<organism evidence="1 2">
    <name type="scientific">Apiospora saccharicola</name>
    <dbReference type="NCBI Taxonomy" id="335842"/>
    <lineage>
        <taxon>Eukaryota</taxon>
        <taxon>Fungi</taxon>
        <taxon>Dikarya</taxon>
        <taxon>Ascomycota</taxon>
        <taxon>Pezizomycotina</taxon>
        <taxon>Sordariomycetes</taxon>
        <taxon>Xylariomycetidae</taxon>
        <taxon>Amphisphaeriales</taxon>
        <taxon>Apiosporaceae</taxon>
        <taxon>Apiospora</taxon>
    </lineage>
</organism>
<gene>
    <name evidence="1" type="ORF">PG996_010588</name>
</gene>
<keyword evidence="2" id="KW-1185">Reference proteome</keyword>
<evidence type="ECO:0008006" key="3">
    <source>
        <dbReference type="Google" id="ProtNLM"/>
    </source>
</evidence>
<sequence>MPVIIRPKPGSAGTSRHSPAADTWALLHKTSDYGDGDREVLNTSFAEADRGFVVPYQSGFIDTILRAWQQDMHLELRPDDVWLGVLTQLSFFVNGEGRAEALRSHFVAHEGQHRLVVDCENTKSFRDVDVAFFTERFVSLARDRLVDSGLADWLLPVFTTTHADRRGRRLPRHYPAVLSRNDWVALSAGVTRLVEFSACLDDHEDADSLCQWSRCLGVTIDCMVDSFDRPDDTNVRDFWMRACHSAGESGSGDTIILSGWLTAFAWWRADGARQRPYMEAEVANLRQLYGSAAHDDSYGPSILELSGVKFPVIRQRELPSGVTRTPITFWHDGVSTDATLLAGSSGMRLMDETRSRARPFSSWWLLGKSVPRPPRDPASQPTGRKRKWHPMVCPAVGLLDWFQRPYQKNLK</sequence>
<comment type="caution">
    <text evidence="1">The sequence shown here is derived from an EMBL/GenBank/DDBJ whole genome shotgun (WGS) entry which is preliminary data.</text>
</comment>
<protein>
    <recommendedName>
        <fullName evidence="3">DUF4419 domain-containing protein</fullName>
    </recommendedName>
</protein>